<evidence type="ECO:0000256" key="6">
    <source>
        <dbReference type="RuleBase" id="RU280813"/>
    </source>
</evidence>
<dbReference type="GO" id="GO:0004888">
    <property type="term" value="F:transmembrane signaling receptor activity"/>
    <property type="evidence" value="ECO:0007669"/>
    <property type="project" value="InterPro"/>
</dbReference>
<sequence length="251" mass="29269">MFYPPLAGKLLSGYNNTLIISMYFICRFSIFQSTYGTFVLSVNRFVSVIFPYNDYHNNRKFLMIFLPFYILLPLSFTWFLILSKILLIPIDKYFSDSYQILIIGYREPKFYKGPSVSASLYLYLLIMGLIQLILNIITTFKLIFIKIKKKSNTSTSNNKQEHKLLIFTLITFLFQVCFIVQNQLIMLHIYDEDETISDYLVGLGIKLITFQMFGTLCGLIVMSKVLRDKLFEPVRNKKNTVTITTSKSQNS</sequence>
<dbReference type="Pfam" id="PF02118">
    <property type="entry name" value="Srg"/>
    <property type="match status" value="1"/>
</dbReference>
<dbReference type="GO" id="GO:0016020">
    <property type="term" value="C:membrane"/>
    <property type="evidence" value="ECO:0007669"/>
    <property type="project" value="UniProtKB-SubCell"/>
</dbReference>
<dbReference type="WBParaSite" id="SSTP_0000020000.1">
    <property type="protein sequence ID" value="SSTP_0000020000.1"/>
    <property type="gene ID" value="SSTP_0000020000"/>
</dbReference>
<evidence type="ECO:0000256" key="2">
    <source>
        <dbReference type="ARBA" id="ARBA00005692"/>
    </source>
</evidence>
<dbReference type="Proteomes" id="UP000035681">
    <property type="component" value="Unplaced"/>
</dbReference>
<feature type="transmembrane region" description="Helical" evidence="6">
    <location>
        <begin position="164"/>
        <end position="187"/>
    </location>
</feature>
<keyword evidence="7" id="KW-1185">Reference proteome</keyword>
<comment type="caution">
    <text evidence="6">Lacks conserved residue(s) required for the propagation of feature annotation.</text>
</comment>
<keyword evidence="3 6" id="KW-0812">Transmembrane</keyword>
<dbReference type="InterPro" id="IPR000609">
    <property type="entry name" value="7TM_GPCR_serpentine_rcpt_Srg"/>
</dbReference>
<keyword evidence="4 6" id="KW-1133">Transmembrane helix</keyword>
<feature type="transmembrane region" description="Helical" evidence="6">
    <location>
        <begin position="120"/>
        <end position="144"/>
    </location>
</feature>
<keyword evidence="5 6" id="KW-0472">Membrane</keyword>
<comment type="subcellular location">
    <subcellularLocation>
        <location evidence="1">Membrane</location>
        <topology evidence="1">Multi-pass membrane protein</topology>
    </subcellularLocation>
</comment>
<organism evidence="8">
    <name type="scientific">Strongyloides stercoralis</name>
    <name type="common">Threadworm</name>
    <dbReference type="NCBI Taxonomy" id="6248"/>
    <lineage>
        <taxon>Eukaryota</taxon>
        <taxon>Metazoa</taxon>
        <taxon>Ecdysozoa</taxon>
        <taxon>Nematoda</taxon>
        <taxon>Chromadorea</taxon>
        <taxon>Rhabditida</taxon>
        <taxon>Tylenchina</taxon>
        <taxon>Panagrolaimomorpha</taxon>
        <taxon>Strongyloidoidea</taxon>
        <taxon>Strongyloididae</taxon>
        <taxon>Strongyloides</taxon>
    </lineage>
</organism>
<dbReference type="AlphaFoldDB" id="A0A0K0DSI8"/>
<evidence type="ECO:0000256" key="5">
    <source>
        <dbReference type="ARBA" id="ARBA00023136"/>
    </source>
</evidence>
<dbReference type="Gene3D" id="1.20.1070.10">
    <property type="entry name" value="Rhodopsin 7-helix transmembrane proteins"/>
    <property type="match status" value="1"/>
</dbReference>
<feature type="transmembrane region" description="Helical" evidence="6">
    <location>
        <begin position="20"/>
        <end position="40"/>
    </location>
</feature>
<evidence type="ECO:0000313" key="7">
    <source>
        <dbReference type="Proteomes" id="UP000035681"/>
    </source>
</evidence>
<name>A0A0K0DSI8_STRER</name>
<evidence type="ECO:0000256" key="1">
    <source>
        <dbReference type="ARBA" id="ARBA00004141"/>
    </source>
</evidence>
<feature type="transmembrane region" description="Helical" evidence="6">
    <location>
        <begin position="61"/>
        <end position="81"/>
    </location>
</feature>
<dbReference type="WBParaSite" id="TCONS_00003272.p1">
    <property type="protein sequence ID" value="TCONS_00003272.p1"/>
    <property type="gene ID" value="XLOC_003017"/>
</dbReference>
<evidence type="ECO:0000256" key="4">
    <source>
        <dbReference type="ARBA" id="ARBA00022989"/>
    </source>
</evidence>
<feature type="transmembrane region" description="Helical" evidence="6">
    <location>
        <begin position="199"/>
        <end position="221"/>
    </location>
</feature>
<comment type="similarity">
    <text evidence="2 6">Belongs to the nematode receptor-like protein srg family.</text>
</comment>
<protein>
    <recommendedName>
        <fullName evidence="6">Serpentine receptor class gamma</fullName>
    </recommendedName>
</protein>
<proteinExistence type="inferred from homology"/>
<accession>A0A0K0DSI8</accession>
<evidence type="ECO:0000256" key="3">
    <source>
        <dbReference type="ARBA" id="ARBA00022692"/>
    </source>
</evidence>
<dbReference type="SUPFAM" id="SSF81321">
    <property type="entry name" value="Family A G protein-coupled receptor-like"/>
    <property type="match status" value="1"/>
</dbReference>
<evidence type="ECO:0000313" key="8">
    <source>
        <dbReference type="WBParaSite" id="SSTP_0000020000.1"/>
    </source>
</evidence>
<reference evidence="8" key="1">
    <citation type="submission" date="2015-08" db="UniProtKB">
        <authorList>
            <consortium name="WormBaseParasite"/>
        </authorList>
    </citation>
    <scope>IDENTIFICATION</scope>
</reference>
<dbReference type="GO" id="GO:0007606">
    <property type="term" value="P:sensory perception of chemical stimulus"/>
    <property type="evidence" value="ECO:0007669"/>
    <property type="project" value="UniProtKB-UniRule"/>
</dbReference>